<dbReference type="PRINTS" id="PR00081">
    <property type="entry name" value="GDHRDH"/>
</dbReference>
<dbReference type="OrthoDB" id="6251714at2759"/>
<dbReference type="PROSITE" id="PS00061">
    <property type="entry name" value="ADH_SHORT"/>
    <property type="match status" value="1"/>
</dbReference>
<proteinExistence type="inferred from homology"/>
<evidence type="ECO:0000256" key="2">
    <source>
        <dbReference type="ARBA" id="ARBA00022857"/>
    </source>
</evidence>
<accession>A0A8H7ZMX2</accession>
<keyword evidence="2" id="KW-0521">NADP</keyword>
<dbReference type="InterPro" id="IPR036291">
    <property type="entry name" value="NAD(P)-bd_dom_sf"/>
</dbReference>
<dbReference type="GO" id="GO:0016616">
    <property type="term" value="F:oxidoreductase activity, acting on the CH-OH group of donors, NAD or NADP as acceptor"/>
    <property type="evidence" value="ECO:0007669"/>
    <property type="project" value="UniProtKB-ARBA"/>
</dbReference>
<dbReference type="EMBL" id="JAEFCI010012338">
    <property type="protein sequence ID" value="KAG5456064.1"/>
    <property type="molecule type" value="Genomic_DNA"/>
</dbReference>
<dbReference type="PRINTS" id="PR00080">
    <property type="entry name" value="SDRFAMILY"/>
</dbReference>
<evidence type="ECO:0000256" key="4">
    <source>
        <dbReference type="RuleBase" id="RU000363"/>
    </source>
</evidence>
<dbReference type="PANTHER" id="PTHR42901">
    <property type="entry name" value="ALCOHOL DEHYDROGENASE"/>
    <property type="match status" value="1"/>
</dbReference>
<sequence length="290" mass="32441">MRVHVRASRGSRLRARIRKERVQSGKLAAARATVFVLREPPLLRQAAGRVPQVLSARRVDRLDKLKQEIRRAHPDVKVHCAALDVRNKENVDGVFRSLPEEFKDVDVLVNNAGLVFGVDHVLDVRKEEMDVMLDTNVKGLVYCTQAVLPRMKERNCGHIINLSSVAGKDPYAGGSVYCATKHAVEAITKSLRLELLDTGIRVSSIAPGLVETEFSVVRFRGDKAKADKVYEGLQSGPLTGQDIGVRTDGSHHRSFLSWRSLTWYTRRVLLQPRLLCSPRQGRTTFKSPTC</sequence>
<evidence type="ECO:0000256" key="3">
    <source>
        <dbReference type="ARBA" id="ARBA00023002"/>
    </source>
</evidence>
<comment type="caution">
    <text evidence="5">The sequence shown here is derived from an EMBL/GenBank/DDBJ whole genome shotgun (WGS) entry which is preliminary data.</text>
</comment>
<dbReference type="Proteomes" id="UP000673691">
    <property type="component" value="Unassembled WGS sequence"/>
</dbReference>
<dbReference type="Pfam" id="PF00106">
    <property type="entry name" value="adh_short"/>
    <property type="match status" value="1"/>
</dbReference>
<name>A0A8H7ZMX2_9FUNG</name>
<dbReference type="PANTHER" id="PTHR42901:SF1">
    <property type="entry name" value="ALCOHOL DEHYDROGENASE"/>
    <property type="match status" value="1"/>
</dbReference>
<keyword evidence="3" id="KW-0560">Oxidoreductase</keyword>
<protein>
    <submittedName>
        <fullName evidence="5">Uncharacterized protein</fullName>
    </submittedName>
</protein>
<comment type="similarity">
    <text evidence="1 4">Belongs to the short-chain dehydrogenases/reductases (SDR) family.</text>
</comment>
<dbReference type="InterPro" id="IPR002347">
    <property type="entry name" value="SDR_fam"/>
</dbReference>
<dbReference type="Gene3D" id="3.40.50.720">
    <property type="entry name" value="NAD(P)-binding Rossmann-like Domain"/>
    <property type="match status" value="1"/>
</dbReference>
<gene>
    <name evidence="5" type="ORF">BJ554DRAFT_4300</name>
</gene>
<dbReference type="FunFam" id="3.40.50.720:FF:000047">
    <property type="entry name" value="NADP-dependent L-serine/L-allo-threonine dehydrogenase"/>
    <property type="match status" value="1"/>
</dbReference>
<keyword evidence="6" id="KW-1185">Reference proteome</keyword>
<dbReference type="InterPro" id="IPR020904">
    <property type="entry name" value="Sc_DH/Rdtase_CS"/>
</dbReference>
<dbReference type="SUPFAM" id="SSF51735">
    <property type="entry name" value="NAD(P)-binding Rossmann-fold domains"/>
    <property type="match status" value="1"/>
</dbReference>
<evidence type="ECO:0000256" key="1">
    <source>
        <dbReference type="ARBA" id="ARBA00006484"/>
    </source>
</evidence>
<organism evidence="5 6">
    <name type="scientific">Olpidium bornovanus</name>
    <dbReference type="NCBI Taxonomy" id="278681"/>
    <lineage>
        <taxon>Eukaryota</taxon>
        <taxon>Fungi</taxon>
        <taxon>Fungi incertae sedis</taxon>
        <taxon>Olpidiomycota</taxon>
        <taxon>Olpidiomycotina</taxon>
        <taxon>Olpidiomycetes</taxon>
        <taxon>Olpidiales</taxon>
        <taxon>Olpidiaceae</taxon>
        <taxon>Olpidium</taxon>
    </lineage>
</organism>
<evidence type="ECO:0000313" key="6">
    <source>
        <dbReference type="Proteomes" id="UP000673691"/>
    </source>
</evidence>
<evidence type="ECO:0000313" key="5">
    <source>
        <dbReference type="EMBL" id="KAG5456064.1"/>
    </source>
</evidence>
<dbReference type="AlphaFoldDB" id="A0A8H7ZMX2"/>
<reference evidence="5 6" key="1">
    <citation type="journal article" name="Sci. Rep.">
        <title>Genome-scale phylogenetic analyses confirm Olpidium as the closest living zoosporic fungus to the non-flagellated, terrestrial fungi.</title>
        <authorList>
            <person name="Chang Y."/>
            <person name="Rochon D."/>
            <person name="Sekimoto S."/>
            <person name="Wang Y."/>
            <person name="Chovatia M."/>
            <person name="Sandor L."/>
            <person name="Salamov A."/>
            <person name="Grigoriev I.V."/>
            <person name="Stajich J.E."/>
            <person name="Spatafora J.W."/>
        </authorList>
    </citation>
    <scope>NUCLEOTIDE SEQUENCE [LARGE SCALE GENOMIC DNA]</scope>
    <source>
        <strain evidence="5">S191</strain>
    </source>
</reference>